<dbReference type="Proteomes" id="UP001158576">
    <property type="component" value="Chromosome XSR"/>
</dbReference>
<proteinExistence type="predicted"/>
<reference evidence="1 2" key="1">
    <citation type="submission" date="2021-04" db="EMBL/GenBank/DDBJ databases">
        <authorList>
            <person name="Bliznina A."/>
        </authorList>
    </citation>
    <scope>NUCLEOTIDE SEQUENCE [LARGE SCALE GENOMIC DNA]</scope>
</reference>
<evidence type="ECO:0000313" key="2">
    <source>
        <dbReference type="Proteomes" id="UP001158576"/>
    </source>
</evidence>
<evidence type="ECO:0000313" key="1">
    <source>
        <dbReference type="EMBL" id="CAG5098705.1"/>
    </source>
</evidence>
<accession>A0ABN7SEB8</accession>
<sequence length="115" mass="13330">MDDGETFVWKFDNFIDAALVSVLEVKAENAVNANGSESQVIANIVKVSDYNPSGYLFWLPRDKRFVKISSLRQKWIVRLDKNEKRQGFRELRVKTTTSKDIRFISLVLGIYRESI</sequence>
<protein>
    <submittedName>
        <fullName evidence="1">Oidioi.mRNA.OKI2018_I69.XSR.g15902.t1.cds</fullName>
    </submittedName>
</protein>
<organism evidence="1 2">
    <name type="scientific">Oikopleura dioica</name>
    <name type="common">Tunicate</name>
    <dbReference type="NCBI Taxonomy" id="34765"/>
    <lineage>
        <taxon>Eukaryota</taxon>
        <taxon>Metazoa</taxon>
        <taxon>Chordata</taxon>
        <taxon>Tunicata</taxon>
        <taxon>Appendicularia</taxon>
        <taxon>Copelata</taxon>
        <taxon>Oikopleuridae</taxon>
        <taxon>Oikopleura</taxon>
    </lineage>
</organism>
<name>A0ABN7SEB8_OIKDI</name>
<dbReference type="EMBL" id="OU015569">
    <property type="protein sequence ID" value="CAG5098705.1"/>
    <property type="molecule type" value="Genomic_DNA"/>
</dbReference>
<gene>
    <name evidence="1" type="ORF">OKIOD_LOCUS7460</name>
</gene>
<keyword evidence="2" id="KW-1185">Reference proteome</keyword>